<proteinExistence type="predicted"/>
<evidence type="ECO:0008006" key="5">
    <source>
        <dbReference type="Google" id="ProtNLM"/>
    </source>
</evidence>
<sequence>APIFWQFFPNFIIHSFGCNGLQCTLAYPEPEPARLNLTFRSHTDLILVYVLFWLQILEVKREQYLKKKAEQEASGKSPIPPDAQLSPKSPKAASAGVDKQKSKKMGQKVLDLARKRHSLMKLAFRVLCVVVSLTLVLSIAAATFDLETPAGRQNHMWCLALIMAIDLMHMSLPLYVLATLGKQQVALYKKKSVTMLYYGTVVLFGIIAVVCFGAAVDNLLAALDENGGWGTPRTWVFVYLDFASIFTIVGSYQVNIFLAIPMKAAKREKAAKAKGGGGGGGGGGTSTASSESGSEVQEEAVSSRRGSSAMILGGLASSKDFNSSKVAPA</sequence>
<comment type="caution">
    <text evidence="3">The sequence shown here is derived from an EMBL/GenBank/DDBJ whole genome shotgun (WGS) entry which is preliminary data.</text>
</comment>
<feature type="transmembrane region" description="Helical" evidence="2">
    <location>
        <begin position="154"/>
        <end position="176"/>
    </location>
</feature>
<evidence type="ECO:0000256" key="2">
    <source>
        <dbReference type="SAM" id="Phobius"/>
    </source>
</evidence>
<keyword evidence="2" id="KW-0812">Transmembrane</keyword>
<gene>
    <name evidence="3" type="ORF">TeGR_g13067</name>
</gene>
<keyword evidence="2" id="KW-0472">Membrane</keyword>
<evidence type="ECO:0000256" key="1">
    <source>
        <dbReference type="SAM" id="MobiDB-lite"/>
    </source>
</evidence>
<dbReference type="Proteomes" id="UP001165060">
    <property type="component" value="Unassembled WGS sequence"/>
</dbReference>
<evidence type="ECO:0000313" key="4">
    <source>
        <dbReference type="Proteomes" id="UP001165060"/>
    </source>
</evidence>
<evidence type="ECO:0000313" key="3">
    <source>
        <dbReference type="EMBL" id="GMI29473.1"/>
    </source>
</evidence>
<dbReference type="EMBL" id="BRYB01004339">
    <property type="protein sequence ID" value="GMI29473.1"/>
    <property type="molecule type" value="Genomic_DNA"/>
</dbReference>
<feature type="transmembrane region" description="Helical" evidence="2">
    <location>
        <begin position="122"/>
        <end position="142"/>
    </location>
</feature>
<feature type="region of interest" description="Disordered" evidence="1">
    <location>
        <begin position="70"/>
        <end position="102"/>
    </location>
</feature>
<feature type="transmembrane region" description="Helical" evidence="2">
    <location>
        <begin position="196"/>
        <end position="216"/>
    </location>
</feature>
<protein>
    <recommendedName>
        <fullName evidence="5">Transmembrane protein</fullName>
    </recommendedName>
</protein>
<keyword evidence="4" id="KW-1185">Reference proteome</keyword>
<feature type="region of interest" description="Disordered" evidence="1">
    <location>
        <begin position="271"/>
        <end position="307"/>
    </location>
</feature>
<accession>A0ABQ6MPB5</accession>
<name>A0ABQ6MPB5_9STRA</name>
<feature type="non-terminal residue" evidence="3">
    <location>
        <position position="1"/>
    </location>
</feature>
<organism evidence="3 4">
    <name type="scientific">Tetraparma gracilis</name>
    <dbReference type="NCBI Taxonomy" id="2962635"/>
    <lineage>
        <taxon>Eukaryota</taxon>
        <taxon>Sar</taxon>
        <taxon>Stramenopiles</taxon>
        <taxon>Ochrophyta</taxon>
        <taxon>Bolidophyceae</taxon>
        <taxon>Parmales</taxon>
        <taxon>Triparmaceae</taxon>
        <taxon>Tetraparma</taxon>
    </lineage>
</organism>
<feature type="compositionally biased region" description="Gly residues" evidence="1">
    <location>
        <begin position="274"/>
        <end position="285"/>
    </location>
</feature>
<reference evidence="3 4" key="1">
    <citation type="journal article" date="2023" name="Commun. Biol.">
        <title>Genome analysis of Parmales, the sister group of diatoms, reveals the evolutionary specialization of diatoms from phago-mixotrophs to photoautotrophs.</title>
        <authorList>
            <person name="Ban H."/>
            <person name="Sato S."/>
            <person name="Yoshikawa S."/>
            <person name="Yamada K."/>
            <person name="Nakamura Y."/>
            <person name="Ichinomiya M."/>
            <person name="Sato N."/>
            <person name="Blanc-Mathieu R."/>
            <person name="Endo H."/>
            <person name="Kuwata A."/>
            <person name="Ogata H."/>
        </authorList>
    </citation>
    <scope>NUCLEOTIDE SEQUENCE [LARGE SCALE GENOMIC DNA]</scope>
</reference>
<keyword evidence="2" id="KW-1133">Transmembrane helix</keyword>
<feature type="transmembrane region" description="Helical" evidence="2">
    <location>
        <begin position="236"/>
        <end position="260"/>
    </location>
</feature>